<reference evidence="1" key="1">
    <citation type="journal article" date="2021" name="Proc. Natl. Acad. Sci. U.S.A.">
        <title>A Catalog of Tens of Thousands of Viruses from Human Metagenomes Reveals Hidden Associations with Chronic Diseases.</title>
        <authorList>
            <person name="Tisza M.J."/>
            <person name="Buck C.B."/>
        </authorList>
    </citation>
    <scope>NUCLEOTIDE SEQUENCE</scope>
    <source>
        <strain evidence="1">CtcyQ27</strain>
    </source>
</reference>
<evidence type="ECO:0000313" key="1">
    <source>
        <dbReference type="EMBL" id="DAF93221.1"/>
    </source>
</evidence>
<proteinExistence type="predicted"/>
<organism evidence="1">
    <name type="scientific">Myoviridae sp. ctcyQ27</name>
    <dbReference type="NCBI Taxonomy" id="2825139"/>
    <lineage>
        <taxon>Viruses</taxon>
        <taxon>Duplodnaviria</taxon>
        <taxon>Heunggongvirae</taxon>
        <taxon>Uroviricota</taxon>
        <taxon>Caudoviricetes</taxon>
    </lineage>
</organism>
<sequence>MERFRKLLTLNWQNYTMINIKTIIYYKCVRI</sequence>
<protein>
    <submittedName>
        <fullName evidence="1">Uncharacterized protein</fullName>
    </submittedName>
</protein>
<dbReference type="EMBL" id="BK016080">
    <property type="protein sequence ID" value="DAF93221.1"/>
    <property type="molecule type" value="Genomic_DNA"/>
</dbReference>
<accession>A0A8S5UFH0</accession>
<name>A0A8S5UFH0_9CAUD</name>